<reference evidence="3 4" key="2">
    <citation type="submission" date="2021-10" db="EMBL/GenBank/DDBJ databases">
        <authorList>
            <person name="Piombo E."/>
        </authorList>
    </citation>
    <scope>NUCLEOTIDE SEQUENCE [LARGE SCALE GENOMIC DNA]</scope>
</reference>
<name>A0A9N9ZP74_9HYPO</name>
<feature type="chain" id="PRO_5040157082" evidence="2">
    <location>
        <begin position="25"/>
        <end position="355"/>
    </location>
</feature>
<feature type="transmembrane region" description="Helical" evidence="1">
    <location>
        <begin position="214"/>
        <end position="236"/>
    </location>
</feature>
<evidence type="ECO:0000313" key="4">
    <source>
        <dbReference type="Proteomes" id="UP000775872"/>
    </source>
</evidence>
<feature type="transmembrane region" description="Helical" evidence="1">
    <location>
        <begin position="300"/>
        <end position="318"/>
    </location>
</feature>
<keyword evidence="1" id="KW-1133">Transmembrane helix</keyword>
<evidence type="ECO:0000256" key="1">
    <source>
        <dbReference type="SAM" id="Phobius"/>
    </source>
</evidence>
<dbReference type="EMBL" id="CABFOC020000091">
    <property type="protein sequence ID" value="CAH0058843.1"/>
    <property type="molecule type" value="Genomic_DNA"/>
</dbReference>
<dbReference type="Proteomes" id="UP000775872">
    <property type="component" value="Unassembled WGS sequence"/>
</dbReference>
<comment type="caution">
    <text evidence="3">The sequence shown here is derived from an EMBL/GenBank/DDBJ whole genome shotgun (WGS) entry which is preliminary data.</text>
</comment>
<feature type="transmembrane region" description="Helical" evidence="1">
    <location>
        <begin position="164"/>
        <end position="186"/>
    </location>
</feature>
<evidence type="ECO:0000313" key="3">
    <source>
        <dbReference type="EMBL" id="CAH0058843.1"/>
    </source>
</evidence>
<evidence type="ECO:0000256" key="2">
    <source>
        <dbReference type="SAM" id="SignalP"/>
    </source>
</evidence>
<protein>
    <submittedName>
        <fullName evidence="3">Uncharacterized protein</fullName>
    </submittedName>
</protein>
<gene>
    <name evidence="3" type="ORF">CSOL1703_00007870</name>
</gene>
<keyword evidence="2" id="KW-0732">Signal</keyword>
<keyword evidence="1" id="KW-0472">Membrane</keyword>
<keyword evidence="4" id="KW-1185">Reference proteome</keyword>
<keyword evidence="1" id="KW-0812">Transmembrane</keyword>
<proteinExistence type="predicted"/>
<feature type="signal peptide" evidence="2">
    <location>
        <begin position="1"/>
        <end position="24"/>
    </location>
</feature>
<reference evidence="4" key="1">
    <citation type="submission" date="2019-06" db="EMBL/GenBank/DDBJ databases">
        <authorList>
            <person name="Broberg M."/>
        </authorList>
    </citation>
    <scope>NUCLEOTIDE SEQUENCE [LARGE SCALE GENOMIC DNA]</scope>
</reference>
<feature type="transmembrane region" description="Helical" evidence="1">
    <location>
        <begin position="272"/>
        <end position="294"/>
    </location>
</feature>
<organism evidence="3 4">
    <name type="scientific">Clonostachys solani</name>
    <dbReference type="NCBI Taxonomy" id="160281"/>
    <lineage>
        <taxon>Eukaryota</taxon>
        <taxon>Fungi</taxon>
        <taxon>Dikarya</taxon>
        <taxon>Ascomycota</taxon>
        <taxon>Pezizomycotina</taxon>
        <taxon>Sordariomycetes</taxon>
        <taxon>Hypocreomycetidae</taxon>
        <taxon>Hypocreales</taxon>
        <taxon>Bionectriaceae</taxon>
        <taxon>Clonostachys</taxon>
    </lineage>
</organism>
<sequence length="355" mass="39131">MAWSIDPVARVALLLCIGVALVEARDSRNQFTEFFTTFNGWYYGEGNSEKCELAHQNYTSAPEIPGQHRWAWELVDCILGVTSEAQKAEFALSATLLTVLPVGLAQIRPGLTETGCLAMRRPFLALMLEIGVPSPNPITGTINGRKVRKLGASRPIKQLESLRAFRFVISLLEYVLGMGSTANCIYQIYRLCYKAIALAPIAVFMPGLSETAVVLGWMGLLLPIHYLGVLTFAYTYPVAGPRRSLKQWIMDELTPCCYGRPIKRLGKGCLEFVTNLVACLHIMVGTVLLGSVFFITLADVLPVIESFVGAALVTRLVATIEFEGMRMANHPKLEISSMGVKEGEEGQTFYFGKQH</sequence>
<dbReference type="AlphaFoldDB" id="A0A9N9ZP74"/>
<dbReference type="OrthoDB" id="3009728at2759"/>
<accession>A0A9N9ZP74</accession>